<gene>
    <name evidence="2" type="ORF">C0216_13710</name>
</gene>
<dbReference type="RefSeq" id="WP_114055550.1">
    <property type="nucleotide sequence ID" value="NZ_CP030862.1"/>
</dbReference>
<proteinExistence type="predicted"/>
<evidence type="ECO:0000256" key="1">
    <source>
        <dbReference type="SAM" id="MobiDB-lite"/>
    </source>
</evidence>
<sequence>MALHRRRLLGSAPAAVLAAAGARRPPAAGPSRGLGCAAPACGLGGRVVLPGGPDGPEAQPLPPRHEGIAPAAVACPARAGAACPDSACRSRVPVAPRGGVLGPNLARRQAVRRTRGPAGCSACPRPSERGAPRSPACDER</sequence>
<dbReference type="Proteomes" id="UP000252004">
    <property type="component" value="Chromosome"/>
</dbReference>
<protein>
    <submittedName>
        <fullName evidence="2">Uncharacterized protein</fullName>
    </submittedName>
</protein>
<accession>A0A344U0E6</accession>
<dbReference type="InterPro" id="IPR006311">
    <property type="entry name" value="TAT_signal"/>
</dbReference>
<evidence type="ECO:0000313" key="3">
    <source>
        <dbReference type="Proteomes" id="UP000252004"/>
    </source>
</evidence>
<dbReference type="AlphaFoldDB" id="A0A344U0E6"/>
<dbReference type="PROSITE" id="PS51318">
    <property type="entry name" value="TAT"/>
    <property type="match status" value="1"/>
</dbReference>
<feature type="region of interest" description="Disordered" evidence="1">
    <location>
        <begin position="93"/>
        <end position="140"/>
    </location>
</feature>
<organism evidence="2 3">
    <name type="scientific">Streptomyces globosus</name>
    <dbReference type="NCBI Taxonomy" id="68209"/>
    <lineage>
        <taxon>Bacteria</taxon>
        <taxon>Bacillati</taxon>
        <taxon>Actinomycetota</taxon>
        <taxon>Actinomycetes</taxon>
        <taxon>Kitasatosporales</taxon>
        <taxon>Streptomycetaceae</taxon>
        <taxon>Streptomyces</taxon>
    </lineage>
</organism>
<dbReference type="EMBL" id="CP030862">
    <property type="protein sequence ID" value="AXE24367.1"/>
    <property type="molecule type" value="Genomic_DNA"/>
</dbReference>
<name>A0A344U0E6_9ACTN</name>
<evidence type="ECO:0000313" key="2">
    <source>
        <dbReference type="EMBL" id="AXE24367.1"/>
    </source>
</evidence>
<keyword evidence="3" id="KW-1185">Reference proteome</keyword>
<reference evidence="2 3" key="1">
    <citation type="submission" date="2018-01" db="EMBL/GenBank/DDBJ databases">
        <title>Draft genome Sequence of streptomyces globosus LZH-48.</title>
        <authorList>
            <person name="Ran K."/>
            <person name="Li Z."/>
            <person name="Wei S."/>
            <person name="Dong R."/>
        </authorList>
    </citation>
    <scope>NUCLEOTIDE SEQUENCE [LARGE SCALE GENOMIC DNA]</scope>
    <source>
        <strain evidence="2 3">LZH-48</strain>
    </source>
</reference>
<dbReference type="KEGG" id="sgz:C0216_13710"/>
<feature type="compositionally biased region" description="Basic and acidic residues" evidence="1">
    <location>
        <begin position="126"/>
        <end position="140"/>
    </location>
</feature>